<dbReference type="GeneID" id="54580870"/>
<keyword evidence="2" id="KW-0732">Signal</keyword>
<reference evidence="3" key="1">
    <citation type="journal article" date="2020" name="Stud. Mycol.">
        <title>101 Dothideomycetes genomes: a test case for predicting lifestyles and emergence of pathogens.</title>
        <authorList>
            <person name="Haridas S."/>
            <person name="Albert R."/>
            <person name="Binder M."/>
            <person name="Bloem J."/>
            <person name="Labutti K."/>
            <person name="Salamov A."/>
            <person name="Andreopoulos B."/>
            <person name="Baker S."/>
            <person name="Barry K."/>
            <person name="Bills G."/>
            <person name="Bluhm B."/>
            <person name="Cannon C."/>
            <person name="Castanera R."/>
            <person name="Culley D."/>
            <person name="Daum C."/>
            <person name="Ezra D."/>
            <person name="Gonzalez J."/>
            <person name="Henrissat B."/>
            <person name="Kuo A."/>
            <person name="Liang C."/>
            <person name="Lipzen A."/>
            <person name="Lutzoni F."/>
            <person name="Magnuson J."/>
            <person name="Mondo S."/>
            <person name="Nolan M."/>
            <person name="Ohm R."/>
            <person name="Pangilinan J."/>
            <person name="Park H.-J."/>
            <person name="Ramirez L."/>
            <person name="Alfaro M."/>
            <person name="Sun H."/>
            <person name="Tritt A."/>
            <person name="Yoshinaga Y."/>
            <person name="Zwiers L.-H."/>
            <person name="Turgeon B."/>
            <person name="Goodwin S."/>
            <person name="Spatafora J."/>
            <person name="Crous P."/>
            <person name="Grigoriev I."/>
        </authorList>
    </citation>
    <scope>NUCLEOTIDE SEQUENCE</scope>
    <source>
        <strain evidence="3">CBS 122368</strain>
    </source>
</reference>
<dbReference type="AlphaFoldDB" id="A0A6A6J052"/>
<keyword evidence="4" id="KW-1185">Reference proteome</keyword>
<feature type="compositionally biased region" description="Low complexity" evidence="1">
    <location>
        <begin position="56"/>
        <end position="68"/>
    </location>
</feature>
<dbReference type="RefSeq" id="XP_033691219.1">
    <property type="nucleotide sequence ID" value="XM_033827540.1"/>
</dbReference>
<dbReference type="InterPro" id="IPR051057">
    <property type="entry name" value="PI-PLC_domain"/>
</dbReference>
<dbReference type="PANTHER" id="PTHR13593">
    <property type="match status" value="1"/>
</dbReference>
<gene>
    <name evidence="3" type="ORF">BU26DRAFT_513050</name>
</gene>
<evidence type="ECO:0000313" key="4">
    <source>
        <dbReference type="Proteomes" id="UP000800094"/>
    </source>
</evidence>
<organism evidence="3 4">
    <name type="scientific">Trematosphaeria pertusa</name>
    <dbReference type="NCBI Taxonomy" id="390896"/>
    <lineage>
        <taxon>Eukaryota</taxon>
        <taxon>Fungi</taxon>
        <taxon>Dikarya</taxon>
        <taxon>Ascomycota</taxon>
        <taxon>Pezizomycotina</taxon>
        <taxon>Dothideomycetes</taxon>
        <taxon>Pleosporomycetidae</taxon>
        <taxon>Pleosporales</taxon>
        <taxon>Massarineae</taxon>
        <taxon>Trematosphaeriaceae</taxon>
        <taxon>Trematosphaeria</taxon>
    </lineage>
</organism>
<evidence type="ECO:0000256" key="2">
    <source>
        <dbReference type="SAM" id="SignalP"/>
    </source>
</evidence>
<feature type="region of interest" description="Disordered" evidence="1">
    <location>
        <begin position="55"/>
        <end position="112"/>
    </location>
</feature>
<feature type="chain" id="PRO_5025337330" evidence="2">
    <location>
        <begin position="18"/>
        <end position="445"/>
    </location>
</feature>
<dbReference type="Proteomes" id="UP000800094">
    <property type="component" value="Unassembled WGS sequence"/>
</dbReference>
<name>A0A6A6J052_9PLEO</name>
<dbReference type="InterPro" id="IPR017946">
    <property type="entry name" value="PLC-like_Pdiesterase_TIM-brl"/>
</dbReference>
<accession>A0A6A6J052</accession>
<sequence length="445" mass="48220">MNSRILTLVWLAGLAAAQDSSQSVVTITGTTHQLTGGDAGPTVTLPSDFEGSTFPTGTMSGMLSGSTGAPNATASGTSTPENTLTEIVGGTRTTAVSGNMTATTATTPRPSNTQPCNNYAEFCNRKYSNITEVCAHNSPFVRKNNAGANQEFGVTQQLNDGIRMLQGQAHYVNNTLYYCHTSCDLLNAGTVEDYLTDVTKWVASHPFDVITIIFGNYNYEDKDENGNPLVTSKNFAEPIENSGLKQYIYQPPKTAMTLDDWPTLGELIISGKRVITFIDYNFDTDAVPYMLWEFYNMWETPFSPTDTEFPCTLGRPAGISEEKQREMLYLANHNLNVEVSIAGLDLVIPNTVELTQTNALNGSGSLGLMANNCASEWGRPPNFLLVDYYNFGSPMNGSVFEVAARANNVTYNRKCCGTASLATVLERPSATYFGLMIAVVAALVL</sequence>
<dbReference type="EMBL" id="ML987189">
    <property type="protein sequence ID" value="KAF2256215.1"/>
    <property type="molecule type" value="Genomic_DNA"/>
</dbReference>
<protein>
    <submittedName>
        <fullName evidence="3">PLC-like phosphodiesterase</fullName>
    </submittedName>
</protein>
<dbReference type="OrthoDB" id="7984201at2759"/>
<dbReference type="Gene3D" id="3.20.20.190">
    <property type="entry name" value="Phosphatidylinositol (PI) phosphodiesterase"/>
    <property type="match status" value="1"/>
</dbReference>
<dbReference type="SUPFAM" id="SSF51695">
    <property type="entry name" value="PLC-like phosphodiesterases"/>
    <property type="match status" value="1"/>
</dbReference>
<feature type="signal peptide" evidence="2">
    <location>
        <begin position="1"/>
        <end position="17"/>
    </location>
</feature>
<evidence type="ECO:0000313" key="3">
    <source>
        <dbReference type="EMBL" id="KAF2256215.1"/>
    </source>
</evidence>
<dbReference type="Pfam" id="PF26146">
    <property type="entry name" value="PI-PLC_X"/>
    <property type="match status" value="1"/>
</dbReference>
<dbReference type="GO" id="GO:0006629">
    <property type="term" value="P:lipid metabolic process"/>
    <property type="evidence" value="ECO:0007669"/>
    <property type="project" value="InterPro"/>
</dbReference>
<feature type="compositionally biased region" description="Polar residues" evidence="1">
    <location>
        <begin position="69"/>
        <end position="112"/>
    </location>
</feature>
<dbReference type="GO" id="GO:0008081">
    <property type="term" value="F:phosphoric diester hydrolase activity"/>
    <property type="evidence" value="ECO:0007669"/>
    <property type="project" value="InterPro"/>
</dbReference>
<proteinExistence type="predicted"/>
<dbReference type="PANTHER" id="PTHR13593:SF140">
    <property type="entry name" value="PLC-LIKE PHOSPHODIESTERASE"/>
    <property type="match status" value="1"/>
</dbReference>
<evidence type="ECO:0000256" key="1">
    <source>
        <dbReference type="SAM" id="MobiDB-lite"/>
    </source>
</evidence>